<dbReference type="PANTHER" id="PTHR35569:SF1">
    <property type="entry name" value="CYANAMIDE HYDRATASE DDI2-RELATED"/>
    <property type="match status" value="1"/>
</dbReference>
<dbReference type="Proteomes" id="UP000304947">
    <property type="component" value="Unassembled WGS sequence"/>
</dbReference>
<reference evidence="1 2" key="1">
    <citation type="submission" date="2018-10" db="EMBL/GenBank/DDBJ databases">
        <title>Fifty Aureobasidium pullulans genomes reveal a recombining polyextremotolerant generalist.</title>
        <authorList>
            <person name="Gostincar C."/>
            <person name="Turk M."/>
            <person name="Zajc J."/>
            <person name="Gunde-Cimerman N."/>
        </authorList>
    </citation>
    <scope>NUCLEOTIDE SEQUENCE [LARGE SCALE GENOMIC DNA]</scope>
    <source>
        <strain evidence="1 2">EXF-3380</strain>
    </source>
</reference>
<proteinExistence type="predicted"/>
<organism evidence="1 2">
    <name type="scientific">Aureobasidium pullulans</name>
    <name type="common">Black yeast</name>
    <name type="synonym">Pullularia pullulans</name>
    <dbReference type="NCBI Taxonomy" id="5580"/>
    <lineage>
        <taxon>Eukaryota</taxon>
        <taxon>Fungi</taxon>
        <taxon>Dikarya</taxon>
        <taxon>Ascomycota</taxon>
        <taxon>Pezizomycotina</taxon>
        <taxon>Dothideomycetes</taxon>
        <taxon>Dothideomycetidae</taxon>
        <taxon>Dothideales</taxon>
        <taxon>Saccotheciaceae</taxon>
        <taxon>Aureobasidium</taxon>
    </lineage>
</organism>
<dbReference type="AlphaFoldDB" id="A0A4T0A9S9"/>
<evidence type="ECO:0000313" key="1">
    <source>
        <dbReference type="EMBL" id="TIA17466.1"/>
    </source>
</evidence>
<dbReference type="EMBL" id="QZBU01004042">
    <property type="protein sequence ID" value="TIA17466.1"/>
    <property type="molecule type" value="Genomic_DNA"/>
</dbReference>
<gene>
    <name evidence="1" type="ORF">D6C83_08261</name>
</gene>
<name>A0A4T0A9S9_AURPU</name>
<dbReference type="PANTHER" id="PTHR35569">
    <property type="entry name" value="CYANAMIDE HYDRATASE DDI2-RELATED"/>
    <property type="match status" value="1"/>
</dbReference>
<sequence>MSLSRSEQIAEYGWTSLPCDPAKWGGNEKYNKGPVPQLCSSIPLPGTALVKAAIEHVKQELPEHTFNHSMRVFYYGKLIPLTPHSSAILAVLEVQC</sequence>
<evidence type="ECO:0000313" key="2">
    <source>
        <dbReference type="Proteomes" id="UP000304947"/>
    </source>
</evidence>
<comment type="caution">
    <text evidence="1">The sequence shown here is derived from an EMBL/GenBank/DDBJ whole genome shotgun (WGS) entry which is preliminary data.</text>
</comment>
<protein>
    <submittedName>
        <fullName evidence="1">Uncharacterized protein</fullName>
    </submittedName>
</protein>
<accession>A0A4T0A9S9</accession>